<dbReference type="GO" id="GO:0030246">
    <property type="term" value="F:carbohydrate binding"/>
    <property type="evidence" value="ECO:0007669"/>
    <property type="project" value="UniProtKB-KW"/>
</dbReference>
<dbReference type="Gene3D" id="1.10.8.10">
    <property type="entry name" value="DNA helicase RuvA subunit, C-terminal domain"/>
    <property type="match status" value="1"/>
</dbReference>
<dbReference type="FunFam" id="3.90.550.10:FF:000053">
    <property type="entry name" value="Polypeptide N-acetylgalactosaminyltransferase"/>
    <property type="match status" value="1"/>
</dbReference>
<sequence>MATAPYSGKNPEWKNQAMTGSLPDDFLCITATPEQQQEAQDHEAAMELQRRSNARFSNATGAGRLAIGVISVVNKGFGKIFQAKLVKNYGMTRMDPYVRLRVGHTIFETHTDISGSRTPRWEKTIQCLLPAGIDAIHVEIFDECSFTADELIASAYIQIPPAVLREGKTIDEWFALSGKQGEGQEGHINLVLSYSNIAAPMIGNRVTPGYFPYQFPPAVIQGQYVAPAVPAGAYVAAPVVPAGVPVATTGVPVAAVQPKPQALSEADFKELQDMFPNVDEAVIRTVSENCCGDKSRAGSLRTSIMPKLFVKIRRRRKELGLVFLTIFVIFALKSIVSRSDYEPEDVQGNFWFRWPVEANEETKDWHNYEQIKQESERSGNGEKGARHVTPDSPEKDAAYKVNGFNAFASDQIALDRSLSDIRHEGCKKLQYRKHLPTASVVVPFHNEHLSTLLRTAISVINRSPPELIKEVILVDDFSSKDICKKPLDDYVAAHLPKDICKKPLDDYVAAHLPKVRIVRLKQRSGLILARLAGAKVAQGDVIIFLDSHSEANVNWLPPLLDPIAEDKRTVVCPFIDVIDYENFEYRAQDEGARGAFDWEFFYKRLPVLPEDEKNMPKPFKSPVMAGGLFAISAEWFWELGGYDPGLQIWGGEQYELSFKIWQCGGKMVDAPCSRVGHIYRKFAPFPNPGIGDFVGKNYRRVAVVWMDEYAEFLYRRRPQYRKIDPGDLTEQKAVRDRLQCKSFRWFMEEVAFDLSEKYPPIEPPDFAEGEVRSIASPNLCVDSRFKQSGERFGMEICVSDNPKGGGEQRFSLTYHKDIRPGKRSVCWDVSSGDARAPVLLWSCHGTGGNQLWSYDQARKMIIHGHHMRCLDHNPGAREIYVSKCDDDSRTQKWNFTIVRSDLIAKYWDDPKQELKDLADGALDDLVKNNAIKK</sequence>
<dbReference type="EC" id="2.4.1.-" evidence="20"/>
<evidence type="ECO:0000256" key="13">
    <source>
        <dbReference type="ARBA" id="ARBA00023034"/>
    </source>
</evidence>
<proteinExistence type="inferred from homology"/>
<evidence type="ECO:0000256" key="7">
    <source>
        <dbReference type="ARBA" id="ARBA00022679"/>
    </source>
</evidence>
<dbReference type="GO" id="GO:0000139">
    <property type="term" value="C:Golgi membrane"/>
    <property type="evidence" value="ECO:0007669"/>
    <property type="project" value="UniProtKB-SubCell"/>
</dbReference>
<evidence type="ECO:0000256" key="5">
    <source>
        <dbReference type="ARBA" id="ARBA00012644"/>
    </source>
</evidence>
<dbReference type="GO" id="GO:0046872">
    <property type="term" value="F:metal ion binding"/>
    <property type="evidence" value="ECO:0007669"/>
    <property type="project" value="UniProtKB-KW"/>
</dbReference>
<name>A0A7R9GF19_9CRUS</name>
<dbReference type="GO" id="GO:0004653">
    <property type="term" value="F:polypeptide N-acetylgalactosaminyltransferase activity"/>
    <property type="evidence" value="ECO:0007669"/>
    <property type="project" value="UniProtKB-EC"/>
</dbReference>
<evidence type="ECO:0000256" key="16">
    <source>
        <dbReference type="ARBA" id="ARBA00023180"/>
    </source>
</evidence>
<evidence type="ECO:0000256" key="11">
    <source>
        <dbReference type="ARBA" id="ARBA00022968"/>
    </source>
</evidence>
<keyword evidence="12" id="KW-1133">Transmembrane helix</keyword>
<evidence type="ECO:0000256" key="8">
    <source>
        <dbReference type="ARBA" id="ARBA00022692"/>
    </source>
</evidence>
<keyword evidence="8" id="KW-0812">Transmembrane</keyword>
<comment type="cofactor">
    <cofactor evidence="1 20">
        <name>Mn(2+)</name>
        <dbReference type="ChEBI" id="CHEBI:29035"/>
    </cofactor>
</comment>
<dbReference type="EMBL" id="OA883373">
    <property type="protein sequence ID" value="CAD7278725.1"/>
    <property type="molecule type" value="Genomic_DNA"/>
</dbReference>
<evidence type="ECO:0000256" key="19">
    <source>
        <dbReference type="ARBA" id="ARBA00052209"/>
    </source>
</evidence>
<keyword evidence="11" id="KW-0735">Signal-anchor</keyword>
<dbReference type="Pfam" id="PF00652">
    <property type="entry name" value="Ricin_B_lectin"/>
    <property type="match status" value="1"/>
</dbReference>
<dbReference type="SUPFAM" id="SSF49562">
    <property type="entry name" value="C2 domain (Calcium/lipid-binding domain, CaLB)"/>
    <property type="match status" value="1"/>
</dbReference>
<dbReference type="CDD" id="cd02510">
    <property type="entry name" value="pp-GalNAc-T"/>
    <property type="match status" value="1"/>
</dbReference>
<dbReference type="Proteomes" id="UP000678499">
    <property type="component" value="Unassembled WGS sequence"/>
</dbReference>
<evidence type="ECO:0000256" key="20">
    <source>
        <dbReference type="RuleBase" id="RU361242"/>
    </source>
</evidence>
<feature type="domain" description="C2" evidence="22">
    <location>
        <begin position="44"/>
        <end position="174"/>
    </location>
</feature>
<comment type="catalytic activity">
    <reaction evidence="18">
        <text>L-threonyl-[protein] + UDP-N-acetyl-alpha-D-galactosamine = a 3-O-[N-acetyl-alpha-D-galactosaminyl]-L-threonyl-[protein] + UDP + H(+)</text>
        <dbReference type="Rhea" id="RHEA:52424"/>
        <dbReference type="Rhea" id="RHEA-COMP:11060"/>
        <dbReference type="Rhea" id="RHEA-COMP:11689"/>
        <dbReference type="ChEBI" id="CHEBI:15378"/>
        <dbReference type="ChEBI" id="CHEBI:30013"/>
        <dbReference type="ChEBI" id="CHEBI:58223"/>
        <dbReference type="ChEBI" id="CHEBI:67138"/>
        <dbReference type="ChEBI" id="CHEBI:87075"/>
        <dbReference type="EC" id="2.4.1.41"/>
    </reaction>
</comment>
<organism evidence="23">
    <name type="scientific">Notodromas monacha</name>
    <dbReference type="NCBI Taxonomy" id="399045"/>
    <lineage>
        <taxon>Eukaryota</taxon>
        <taxon>Metazoa</taxon>
        <taxon>Ecdysozoa</taxon>
        <taxon>Arthropoda</taxon>
        <taxon>Crustacea</taxon>
        <taxon>Oligostraca</taxon>
        <taxon>Ostracoda</taxon>
        <taxon>Podocopa</taxon>
        <taxon>Podocopida</taxon>
        <taxon>Cypridocopina</taxon>
        <taxon>Cypridoidea</taxon>
        <taxon>Cyprididae</taxon>
        <taxon>Notodromas</taxon>
    </lineage>
</organism>
<evidence type="ECO:0000256" key="18">
    <source>
        <dbReference type="ARBA" id="ARBA00050905"/>
    </source>
</evidence>
<dbReference type="Pfam" id="PF00168">
    <property type="entry name" value="C2"/>
    <property type="match status" value="1"/>
</dbReference>
<evidence type="ECO:0000313" key="24">
    <source>
        <dbReference type="Proteomes" id="UP000678499"/>
    </source>
</evidence>
<dbReference type="FunFam" id="2.80.10.50:FF:000011">
    <property type="entry name" value="Polypeptide N-acetylgalactosaminyltransferase"/>
    <property type="match status" value="1"/>
</dbReference>
<comment type="pathway">
    <text evidence="3 20">Protein modification; protein glycosylation.</text>
</comment>
<dbReference type="Gene3D" id="2.80.10.50">
    <property type="match status" value="1"/>
</dbReference>
<dbReference type="Gene3D" id="2.60.40.150">
    <property type="entry name" value="C2 domain"/>
    <property type="match status" value="1"/>
</dbReference>
<comment type="subcellular location">
    <subcellularLocation>
        <location evidence="2 20">Golgi apparatus membrane</location>
        <topology evidence="2 20">Single-pass type II membrane protein</topology>
    </subcellularLocation>
</comment>
<dbReference type="AlphaFoldDB" id="A0A7R9GF19"/>
<dbReference type="OrthoDB" id="6159198at2759"/>
<dbReference type="InterPro" id="IPR029044">
    <property type="entry name" value="Nucleotide-diphossugar_trans"/>
</dbReference>
<evidence type="ECO:0000259" key="22">
    <source>
        <dbReference type="PROSITE" id="PS50004"/>
    </source>
</evidence>
<evidence type="ECO:0000256" key="17">
    <source>
        <dbReference type="ARBA" id="ARBA00023211"/>
    </source>
</evidence>
<dbReference type="InterPro" id="IPR035992">
    <property type="entry name" value="Ricin_B-like_lectins"/>
</dbReference>
<evidence type="ECO:0000256" key="21">
    <source>
        <dbReference type="SAM" id="MobiDB-lite"/>
    </source>
</evidence>
<evidence type="ECO:0000256" key="2">
    <source>
        <dbReference type="ARBA" id="ARBA00004323"/>
    </source>
</evidence>
<keyword evidence="10 20" id="KW-0430">Lectin</keyword>
<dbReference type="PANTHER" id="PTHR11675:SF134">
    <property type="entry name" value="N-ACETYLGALACTOSAMINYLTRANSFERASE 4-RELATED"/>
    <property type="match status" value="1"/>
</dbReference>
<evidence type="ECO:0000256" key="3">
    <source>
        <dbReference type="ARBA" id="ARBA00004922"/>
    </source>
</evidence>
<dbReference type="UniPathway" id="UPA00378"/>
<dbReference type="InterPro" id="IPR000008">
    <property type="entry name" value="C2_dom"/>
</dbReference>
<dbReference type="PROSITE" id="PS50004">
    <property type="entry name" value="C2"/>
    <property type="match status" value="1"/>
</dbReference>
<dbReference type="GO" id="GO:0006493">
    <property type="term" value="P:protein O-linked glycosylation"/>
    <property type="evidence" value="ECO:0007669"/>
    <property type="project" value="UniProtKB-ARBA"/>
</dbReference>
<keyword evidence="14" id="KW-0472">Membrane</keyword>
<dbReference type="EMBL" id="CAJPEX010001336">
    <property type="protein sequence ID" value="CAG0918877.1"/>
    <property type="molecule type" value="Genomic_DNA"/>
</dbReference>
<gene>
    <name evidence="23" type="ORF">NMOB1V02_LOCUS6422</name>
</gene>
<keyword evidence="13 20" id="KW-0333">Golgi apparatus</keyword>
<dbReference type="Gene3D" id="3.90.550.10">
    <property type="entry name" value="Spore Coat Polysaccharide Biosynthesis Protein SpsA, Chain A"/>
    <property type="match status" value="1"/>
</dbReference>
<comment type="similarity">
    <text evidence="4 20">Belongs to the glycosyltransferase 2 family. GalNAc-T subfamily.</text>
</comment>
<dbReference type="PROSITE" id="PS50231">
    <property type="entry name" value="RICIN_B_LECTIN"/>
    <property type="match status" value="1"/>
</dbReference>
<evidence type="ECO:0000256" key="4">
    <source>
        <dbReference type="ARBA" id="ARBA00005680"/>
    </source>
</evidence>
<keyword evidence="17 20" id="KW-0464">Manganese</keyword>
<evidence type="ECO:0000313" key="23">
    <source>
        <dbReference type="EMBL" id="CAD7278725.1"/>
    </source>
</evidence>
<evidence type="ECO:0000256" key="12">
    <source>
        <dbReference type="ARBA" id="ARBA00022989"/>
    </source>
</evidence>
<evidence type="ECO:0000256" key="1">
    <source>
        <dbReference type="ARBA" id="ARBA00001936"/>
    </source>
</evidence>
<evidence type="ECO:0000256" key="15">
    <source>
        <dbReference type="ARBA" id="ARBA00023157"/>
    </source>
</evidence>
<dbReference type="InterPro" id="IPR045885">
    <property type="entry name" value="GalNAc-T"/>
</dbReference>
<evidence type="ECO:0000256" key="9">
    <source>
        <dbReference type="ARBA" id="ARBA00022723"/>
    </source>
</evidence>
<dbReference type="InterPro" id="IPR000772">
    <property type="entry name" value="Ricin_B_lectin"/>
</dbReference>
<dbReference type="SMART" id="SM00458">
    <property type="entry name" value="RICIN"/>
    <property type="match status" value="1"/>
</dbReference>
<keyword evidence="16" id="KW-0325">Glycoprotein</keyword>
<keyword evidence="6 20" id="KW-0328">Glycosyltransferase</keyword>
<dbReference type="PANTHER" id="PTHR11675">
    <property type="entry name" value="N-ACETYLGALACTOSAMINYLTRANSFERASE"/>
    <property type="match status" value="1"/>
</dbReference>
<dbReference type="CDD" id="cd23439">
    <property type="entry name" value="beta-trefoil_Ricin_GALNT10-like"/>
    <property type="match status" value="1"/>
</dbReference>
<dbReference type="InterPro" id="IPR035892">
    <property type="entry name" value="C2_domain_sf"/>
</dbReference>
<comment type="catalytic activity">
    <reaction evidence="19">
        <text>L-seryl-[protein] + UDP-N-acetyl-alpha-D-galactosamine = a 3-O-[N-acetyl-alpha-D-galactosaminyl]-L-seryl-[protein] + UDP + H(+)</text>
        <dbReference type="Rhea" id="RHEA:23956"/>
        <dbReference type="Rhea" id="RHEA-COMP:9863"/>
        <dbReference type="Rhea" id="RHEA-COMP:12788"/>
        <dbReference type="ChEBI" id="CHEBI:15378"/>
        <dbReference type="ChEBI" id="CHEBI:29999"/>
        <dbReference type="ChEBI" id="CHEBI:53604"/>
        <dbReference type="ChEBI" id="CHEBI:58223"/>
        <dbReference type="ChEBI" id="CHEBI:67138"/>
        <dbReference type="EC" id="2.4.1.41"/>
    </reaction>
</comment>
<protein>
    <recommendedName>
        <fullName evidence="5 20">Polypeptide N-acetylgalactosaminyltransferase</fullName>
        <ecNumber evidence="20">2.4.1.-</ecNumber>
    </recommendedName>
    <alternativeName>
        <fullName evidence="20">Protein-UDP acetylgalactosaminyltransferase</fullName>
    </alternativeName>
</protein>
<evidence type="ECO:0000256" key="6">
    <source>
        <dbReference type="ARBA" id="ARBA00022676"/>
    </source>
</evidence>
<reference evidence="23" key="1">
    <citation type="submission" date="2020-11" db="EMBL/GenBank/DDBJ databases">
        <authorList>
            <person name="Tran Van P."/>
        </authorList>
    </citation>
    <scope>NUCLEOTIDE SEQUENCE</scope>
</reference>
<dbReference type="InterPro" id="IPR001173">
    <property type="entry name" value="Glyco_trans_2-like"/>
</dbReference>
<dbReference type="Pfam" id="PF00535">
    <property type="entry name" value="Glycos_transf_2"/>
    <property type="match status" value="1"/>
</dbReference>
<evidence type="ECO:0000256" key="14">
    <source>
        <dbReference type="ARBA" id="ARBA00023136"/>
    </source>
</evidence>
<keyword evidence="9" id="KW-0479">Metal-binding</keyword>
<keyword evidence="24" id="KW-1185">Reference proteome</keyword>
<dbReference type="SUPFAM" id="SSF53448">
    <property type="entry name" value="Nucleotide-diphospho-sugar transferases"/>
    <property type="match status" value="1"/>
</dbReference>
<accession>A0A7R9GF19</accession>
<keyword evidence="15 20" id="KW-1015">Disulfide bond</keyword>
<dbReference type="SUPFAM" id="SSF50370">
    <property type="entry name" value="Ricin B-like lectins"/>
    <property type="match status" value="1"/>
</dbReference>
<evidence type="ECO:0000256" key="10">
    <source>
        <dbReference type="ARBA" id="ARBA00022734"/>
    </source>
</evidence>
<feature type="region of interest" description="Disordered" evidence="21">
    <location>
        <begin position="372"/>
        <end position="394"/>
    </location>
</feature>
<keyword evidence="7 20" id="KW-0808">Transferase</keyword>